<reference evidence="1" key="1">
    <citation type="submission" date="2023-05" db="EMBL/GenBank/DDBJ databases">
        <authorList>
            <consortium name="ELIXIR-Norway"/>
        </authorList>
    </citation>
    <scope>NUCLEOTIDE SEQUENCE</scope>
</reference>
<dbReference type="EMBL" id="OX596100">
    <property type="protein sequence ID" value="CAM9757591.1"/>
    <property type="molecule type" value="Genomic_DNA"/>
</dbReference>
<gene>
    <name evidence="1" type="ORF">MRATA1EN22A_LOCUS7044</name>
</gene>
<protein>
    <submittedName>
        <fullName evidence="1">Uncharacterized protein</fullName>
    </submittedName>
</protein>
<proteinExistence type="predicted"/>
<sequence>MLNCYLESLRHHTQSGRVQFSSGIQSCPTLCDSMGCSTPGFPVHHQLPELTQTHIHCISDAIQPSHPRSSCSTFSLSQHQGLFQGVSSSHQVAKVLEFQLQHQSFQ</sequence>
<accession>A0AC59YJI1</accession>
<dbReference type="Proteomes" id="UP001162501">
    <property type="component" value="Chromosome 16"/>
</dbReference>
<evidence type="ECO:0000313" key="1">
    <source>
        <dbReference type="EMBL" id="CAM9757591.1"/>
    </source>
</evidence>
<reference evidence="1" key="2">
    <citation type="submission" date="2025-03" db="EMBL/GenBank/DDBJ databases">
        <authorList>
            <consortium name="ELIXIR-Norway"/>
            <consortium name="Elixir Norway"/>
        </authorList>
    </citation>
    <scope>NUCLEOTIDE SEQUENCE</scope>
</reference>
<evidence type="ECO:0000313" key="2">
    <source>
        <dbReference type="Proteomes" id="UP001162501"/>
    </source>
</evidence>
<name>A0AC59YJI1_RANTA</name>
<organism evidence="1 2">
    <name type="scientific">Rangifer tarandus platyrhynchus</name>
    <name type="common">Svalbard reindeer</name>
    <dbReference type="NCBI Taxonomy" id="3082113"/>
    <lineage>
        <taxon>Eukaryota</taxon>
        <taxon>Metazoa</taxon>
        <taxon>Chordata</taxon>
        <taxon>Craniata</taxon>
        <taxon>Vertebrata</taxon>
        <taxon>Euteleostomi</taxon>
        <taxon>Mammalia</taxon>
        <taxon>Eutheria</taxon>
        <taxon>Laurasiatheria</taxon>
        <taxon>Artiodactyla</taxon>
        <taxon>Ruminantia</taxon>
        <taxon>Pecora</taxon>
        <taxon>Cervidae</taxon>
        <taxon>Odocoileinae</taxon>
        <taxon>Rangifer</taxon>
    </lineage>
</organism>